<dbReference type="InterPro" id="IPR029063">
    <property type="entry name" value="SAM-dependent_MTases_sf"/>
</dbReference>
<evidence type="ECO:0000259" key="14">
    <source>
        <dbReference type="Pfam" id="PF12623"/>
    </source>
</evidence>
<gene>
    <name evidence="15" type="ORF">CEY15_16085</name>
</gene>
<dbReference type="GO" id="GO:0090486">
    <property type="term" value="F:small RNA 2'-O-methyltransferase activity"/>
    <property type="evidence" value="ECO:0007669"/>
    <property type="project" value="UniProtKB-EC"/>
</dbReference>
<dbReference type="AlphaFoldDB" id="A0A2A2WL81"/>
<comment type="similarity">
    <text evidence="2">Belongs to the methyltransferase superfamily. HEN1 family.</text>
</comment>
<evidence type="ECO:0000256" key="11">
    <source>
        <dbReference type="ARBA" id="ARBA00035025"/>
    </source>
</evidence>
<feature type="domain" description="Hen1 N-terminal" evidence="14">
    <location>
        <begin position="1"/>
        <end position="244"/>
    </location>
</feature>
<dbReference type="GO" id="GO:0001510">
    <property type="term" value="P:RNA methylation"/>
    <property type="evidence" value="ECO:0007669"/>
    <property type="project" value="InterPro"/>
</dbReference>
<accession>A0A2A2WL81</accession>
<keyword evidence="16" id="KW-1185">Reference proteome</keyword>
<dbReference type="RefSeq" id="WP_095719275.1">
    <property type="nucleotide sequence ID" value="NZ_NTGA01000034.1"/>
</dbReference>
<keyword evidence="6" id="KW-0949">S-adenosyl-L-methionine</keyword>
<protein>
    <recommendedName>
        <fullName evidence="3">Small RNA 2'-O-methyltransferase</fullName>
        <ecNumber evidence="11">2.1.1.386</ecNumber>
    </recommendedName>
</protein>
<evidence type="ECO:0000256" key="10">
    <source>
        <dbReference type="ARBA" id="ARBA00023158"/>
    </source>
</evidence>
<dbReference type="Pfam" id="PF12623">
    <property type="entry name" value="Hen1_L"/>
    <property type="match status" value="1"/>
</dbReference>
<evidence type="ECO:0000256" key="1">
    <source>
        <dbReference type="ARBA" id="ARBA00001946"/>
    </source>
</evidence>
<reference evidence="16" key="1">
    <citation type="submission" date="2017-09" db="EMBL/GenBank/DDBJ databases">
        <authorList>
            <person name="Zhang Y."/>
            <person name="Huang X."/>
            <person name="Liu J."/>
            <person name="Lu L."/>
            <person name="Peng K."/>
        </authorList>
    </citation>
    <scope>NUCLEOTIDE SEQUENCE [LARGE SCALE GENOMIC DNA]</scope>
    <source>
        <strain evidence="16">S-XJ-1</strain>
    </source>
</reference>
<evidence type="ECO:0000256" key="2">
    <source>
        <dbReference type="ARBA" id="ARBA00009026"/>
    </source>
</evidence>
<evidence type="ECO:0000313" key="15">
    <source>
        <dbReference type="EMBL" id="PAY21957.1"/>
    </source>
</evidence>
<dbReference type="InterPro" id="IPR024026">
    <property type="entry name" value="3'-RNA_MeTfrase_Hen1_bac"/>
</dbReference>
<keyword evidence="9" id="KW-0694">RNA-binding</keyword>
<evidence type="ECO:0000256" key="3">
    <source>
        <dbReference type="ARBA" id="ARBA00021330"/>
    </source>
</evidence>
<evidence type="ECO:0000313" key="16">
    <source>
        <dbReference type="Proteomes" id="UP000218810"/>
    </source>
</evidence>
<dbReference type="PANTHER" id="PTHR21404">
    <property type="entry name" value="HEN1"/>
    <property type="match status" value="1"/>
</dbReference>
<feature type="compositionally biased region" description="Low complexity" evidence="13">
    <location>
        <begin position="252"/>
        <end position="270"/>
    </location>
</feature>
<evidence type="ECO:0000256" key="7">
    <source>
        <dbReference type="ARBA" id="ARBA00022723"/>
    </source>
</evidence>
<evidence type="ECO:0000256" key="6">
    <source>
        <dbReference type="ARBA" id="ARBA00022691"/>
    </source>
</evidence>
<dbReference type="InterPro" id="IPR038546">
    <property type="entry name" value="Hen1_N_sf"/>
</dbReference>
<feature type="region of interest" description="Disordered" evidence="13">
    <location>
        <begin position="251"/>
        <end position="270"/>
    </location>
</feature>
<keyword evidence="4 15" id="KW-0489">Methyltransferase</keyword>
<dbReference type="NCBIfam" id="TIGR04074">
    <property type="entry name" value="bacter_Hen1"/>
    <property type="match status" value="1"/>
</dbReference>
<evidence type="ECO:0000256" key="9">
    <source>
        <dbReference type="ARBA" id="ARBA00022884"/>
    </source>
</evidence>
<dbReference type="GO" id="GO:0003723">
    <property type="term" value="F:RNA binding"/>
    <property type="evidence" value="ECO:0007669"/>
    <property type="project" value="UniProtKB-KW"/>
</dbReference>
<dbReference type="GO" id="GO:0031047">
    <property type="term" value="P:regulatory ncRNA-mediated gene silencing"/>
    <property type="evidence" value="ECO:0007669"/>
    <property type="project" value="UniProtKB-KW"/>
</dbReference>
<evidence type="ECO:0000256" key="5">
    <source>
        <dbReference type="ARBA" id="ARBA00022679"/>
    </source>
</evidence>
<organism evidence="15 16">
    <name type="scientific">Dietzia natronolimnaea</name>
    <dbReference type="NCBI Taxonomy" id="161920"/>
    <lineage>
        <taxon>Bacteria</taxon>
        <taxon>Bacillati</taxon>
        <taxon>Actinomycetota</taxon>
        <taxon>Actinomycetes</taxon>
        <taxon>Mycobacteriales</taxon>
        <taxon>Dietziaceae</taxon>
        <taxon>Dietzia</taxon>
    </lineage>
</organism>
<evidence type="ECO:0000256" key="8">
    <source>
        <dbReference type="ARBA" id="ARBA00022842"/>
    </source>
</evidence>
<name>A0A2A2WL81_9ACTN</name>
<dbReference type="Gene3D" id="3.30.1610.20">
    <property type="entry name" value="Hen1, N-terminal domain"/>
    <property type="match status" value="1"/>
</dbReference>
<comment type="cofactor">
    <cofactor evidence="1">
        <name>Mg(2+)</name>
        <dbReference type="ChEBI" id="CHEBI:18420"/>
    </cofactor>
</comment>
<comment type="caution">
    <text evidence="15">The sequence shown here is derived from an EMBL/GenBank/DDBJ whole genome shotgun (WGS) entry which is preliminary data.</text>
</comment>
<dbReference type="PANTHER" id="PTHR21404:SF3">
    <property type="entry name" value="SMALL RNA 2'-O-METHYLTRANSFERASE"/>
    <property type="match status" value="1"/>
</dbReference>
<keyword evidence="5 15" id="KW-0808">Transferase</keyword>
<dbReference type="Proteomes" id="UP000218810">
    <property type="component" value="Unassembled WGS sequence"/>
</dbReference>
<proteinExistence type="inferred from homology"/>
<keyword evidence="10" id="KW-0943">RNA-mediated gene silencing</keyword>
<evidence type="ECO:0000256" key="13">
    <source>
        <dbReference type="SAM" id="MobiDB-lite"/>
    </source>
</evidence>
<keyword evidence="8" id="KW-0460">Magnesium</keyword>
<evidence type="ECO:0000256" key="12">
    <source>
        <dbReference type="ARBA" id="ARBA00048418"/>
    </source>
</evidence>
<dbReference type="EC" id="2.1.1.386" evidence="11"/>
<keyword evidence="7" id="KW-0479">Metal-binding</keyword>
<evidence type="ECO:0000256" key="4">
    <source>
        <dbReference type="ARBA" id="ARBA00022603"/>
    </source>
</evidence>
<dbReference type="InterPro" id="IPR026610">
    <property type="entry name" value="Hen1"/>
</dbReference>
<dbReference type="OrthoDB" id="626362at2"/>
<dbReference type="GO" id="GO:0046872">
    <property type="term" value="F:metal ion binding"/>
    <property type="evidence" value="ECO:0007669"/>
    <property type="project" value="UniProtKB-KW"/>
</dbReference>
<dbReference type="Pfam" id="PF13489">
    <property type="entry name" value="Methyltransf_23"/>
    <property type="match status" value="1"/>
</dbReference>
<comment type="catalytic activity">
    <reaction evidence="12">
        <text>small RNA 3'-end nucleotide + S-adenosyl-L-methionine = small RNA 3'-end 2'-O-methylnucleotide + S-adenosyl-L-homocysteine + H(+)</text>
        <dbReference type="Rhea" id="RHEA:37887"/>
        <dbReference type="Rhea" id="RHEA-COMP:10415"/>
        <dbReference type="Rhea" id="RHEA-COMP:10416"/>
        <dbReference type="ChEBI" id="CHEBI:15378"/>
        <dbReference type="ChEBI" id="CHEBI:57856"/>
        <dbReference type="ChEBI" id="CHEBI:59789"/>
        <dbReference type="ChEBI" id="CHEBI:74896"/>
        <dbReference type="ChEBI" id="CHEBI:74898"/>
        <dbReference type="EC" id="2.1.1.386"/>
    </reaction>
</comment>
<dbReference type="Gene3D" id="3.40.50.150">
    <property type="entry name" value="Vaccinia Virus protein VP39"/>
    <property type="match status" value="1"/>
</dbReference>
<dbReference type="SUPFAM" id="SSF53335">
    <property type="entry name" value="S-adenosyl-L-methionine-dependent methyltransferases"/>
    <property type="match status" value="1"/>
</dbReference>
<dbReference type="EMBL" id="NTGA01000034">
    <property type="protein sequence ID" value="PAY21957.1"/>
    <property type="molecule type" value="Genomic_DNA"/>
</dbReference>
<dbReference type="InterPro" id="IPR024740">
    <property type="entry name" value="Hen1_N"/>
</dbReference>
<sequence length="483" mass="52396">MLLTITARRSEALTTPGDLGFLLHKHPDKVQSFGVYAGTAHVFYPEVSAQACTAAVLLEVDPIALVRRRSGRGDAFALGHYVNDRPYVASSLLAVAMGKVFRSALNGQCAGFDDLVEAPLDLTISLPAVPGEPDLVRRLFTPLGWEVRAEPIAFDTTRPEWGAVPLVSLTLAGSVRLKDALSHLYVLLPVLDESKHYWVGRDEVDKLLRAGDRWLPGHPERDLVAHRYLAGQRDLREDALSRLAELDDRTAEATSASAAPDAAASDAAAPDAAVSPRPLVRLRHEAVLDVVRDLGPATIADVGCGSGALLGGLLKVQGVARVIGTEVSDLALSTAATRLNVESMTERQADRLSLLRSSLMYEDERLAGLDMAILMEVIEHVDLDRLPALVRNVFGAMHPRYVVITTPNAEYNVHYPALAAGGFRHPDHRFEWTRAQFRSWAHSVADAHGYQVECRPVGDDDPQTGPPTQMAVFSLSAPMEESA</sequence>